<comment type="subunit">
    <text evidence="6">Homotetramer.</text>
</comment>
<keyword evidence="3 6" id="KW-0521">NADP</keyword>
<dbReference type="Proteomes" id="UP000196778">
    <property type="component" value="Unassembled WGS sequence"/>
</dbReference>
<feature type="binding site" evidence="6">
    <location>
        <begin position="213"/>
        <end position="217"/>
    </location>
    <ligand>
        <name>AMP</name>
        <dbReference type="ChEBI" id="CHEBI:456215"/>
    </ligand>
</feature>
<evidence type="ECO:0000313" key="8">
    <source>
        <dbReference type="EMBL" id="SJN38274.1"/>
    </source>
</evidence>
<dbReference type="AlphaFoldDB" id="A0A1R4K270"/>
<keyword evidence="9" id="KW-1185">Reference proteome</keyword>
<dbReference type="PROSITE" id="PS51383">
    <property type="entry name" value="YJEF_C_3"/>
    <property type="match status" value="1"/>
</dbReference>
<evidence type="ECO:0000256" key="4">
    <source>
        <dbReference type="ARBA" id="ARBA00023027"/>
    </source>
</evidence>
<feature type="binding site" evidence="6">
    <location>
        <position position="169"/>
    </location>
    <ligand>
        <name>(6S)-NADPHX</name>
        <dbReference type="ChEBI" id="CHEBI:64076"/>
    </ligand>
</feature>
<accession>A0A1R4K270</accession>
<keyword evidence="5 6" id="KW-0456">Lyase</keyword>
<keyword evidence="2 6" id="KW-0067">ATP-binding</keyword>
<reference evidence="9" key="1">
    <citation type="submission" date="2017-02" db="EMBL/GenBank/DDBJ databases">
        <authorList>
            <person name="Dridi B."/>
        </authorList>
    </citation>
    <scope>NUCLEOTIDE SEQUENCE [LARGE SCALE GENOMIC DNA]</scope>
    <source>
        <strain evidence="9">EB411</strain>
    </source>
</reference>
<dbReference type="CDD" id="cd01171">
    <property type="entry name" value="YXKO-related"/>
    <property type="match status" value="1"/>
</dbReference>
<dbReference type="InterPro" id="IPR029056">
    <property type="entry name" value="Ribokinase-like"/>
</dbReference>
<name>A0A1R4K270_9MICO</name>
<feature type="binding site" evidence="6">
    <location>
        <position position="50"/>
    </location>
    <ligand>
        <name>(6S)-NADPHX</name>
        <dbReference type="ChEBI" id="CHEBI:64076"/>
    </ligand>
</feature>
<dbReference type="OrthoDB" id="9806925at2"/>
<dbReference type="Gene3D" id="3.40.1190.20">
    <property type="match status" value="1"/>
</dbReference>
<evidence type="ECO:0000256" key="3">
    <source>
        <dbReference type="ARBA" id="ARBA00022857"/>
    </source>
</evidence>
<feature type="binding site" evidence="6">
    <location>
        <position position="243"/>
    </location>
    <ligand>
        <name>(6S)-NADPHX</name>
        <dbReference type="ChEBI" id="CHEBI:64076"/>
    </ligand>
</feature>
<comment type="function">
    <text evidence="6">Catalyzes the dehydration of the S-form of NAD(P)HX at the expense of ADP, which is converted to AMP. Together with NAD(P)HX epimerase, which catalyzes the epimerization of the S- and R-forms, the enzyme allows the repair of both epimers of NAD(P)HX, a damaged form of NAD(P)H that is a result of enzymatic or heat-dependent hydration.</text>
</comment>
<dbReference type="GO" id="GO:0052855">
    <property type="term" value="F:ADP-dependent NAD(P)H-hydrate dehydratase activity"/>
    <property type="evidence" value="ECO:0007669"/>
    <property type="project" value="UniProtKB-UniRule"/>
</dbReference>
<protein>
    <recommendedName>
        <fullName evidence="6">ADP-dependent (S)-NAD(P)H-hydrate dehydratase</fullName>
        <ecNumber evidence="6">4.2.1.136</ecNumber>
    </recommendedName>
    <alternativeName>
        <fullName evidence="6">ADP-dependent NAD(P)HX dehydratase</fullName>
    </alternativeName>
</protein>
<sequence length="329" mass="32596">MSPAPHRDDTGAPWTRADAAGVLVRPGPGDHKYTRGVVGLCTGSARYPGAAVLGAEAALRTGPGMLRYLGPAETARAVLARRPECVPGPGRVQVLVLGSGMDAAEARRRWLGLRHDGTRAGAAAGPDVSAGTDGGTAGADAVPVVLDAGAIGLVGSAVGDGHPVVVTPHAGELAALFAQAGEGRFGTRAAVEAEPELAALTAARRWGAVVLLKGAATHVATPRGRRLRVEVGTHWLASAGTGDVLAGCLGTVLASLAARGRSDDDALAEGAATAALLHARAAELASGGGPLLALELAEALAPAVAELLTHAADAAPAETAGNGRDRPTP</sequence>
<comment type="catalytic activity">
    <reaction evidence="6">
        <text>(6S)-NADHX + ADP = AMP + phosphate + NADH + H(+)</text>
        <dbReference type="Rhea" id="RHEA:32223"/>
        <dbReference type="ChEBI" id="CHEBI:15378"/>
        <dbReference type="ChEBI" id="CHEBI:43474"/>
        <dbReference type="ChEBI" id="CHEBI:57945"/>
        <dbReference type="ChEBI" id="CHEBI:64074"/>
        <dbReference type="ChEBI" id="CHEBI:456215"/>
        <dbReference type="ChEBI" id="CHEBI:456216"/>
        <dbReference type="EC" id="4.2.1.136"/>
    </reaction>
</comment>
<dbReference type="GO" id="GO:0052856">
    <property type="term" value="F:NAD(P)HX epimerase activity"/>
    <property type="evidence" value="ECO:0007669"/>
    <property type="project" value="TreeGrafter"/>
</dbReference>
<evidence type="ECO:0000259" key="7">
    <source>
        <dbReference type="PROSITE" id="PS51383"/>
    </source>
</evidence>
<comment type="cofactor">
    <cofactor evidence="6">
        <name>Mg(2+)</name>
        <dbReference type="ChEBI" id="CHEBI:18420"/>
    </cofactor>
</comment>
<proteinExistence type="inferred from homology"/>
<keyword evidence="1 6" id="KW-0547">Nucleotide-binding</keyword>
<gene>
    <name evidence="6" type="primary">nnrD</name>
    <name evidence="8" type="ORF">FM119_10930</name>
</gene>
<dbReference type="RefSeq" id="WP_087138045.1">
    <property type="nucleotide sequence ID" value="NZ_FUKR01000058.1"/>
</dbReference>
<organism evidence="8 9">
    <name type="scientific">Mycetocola reblochoni REB411</name>
    <dbReference type="NCBI Taxonomy" id="1255698"/>
    <lineage>
        <taxon>Bacteria</taxon>
        <taxon>Bacillati</taxon>
        <taxon>Actinomycetota</taxon>
        <taxon>Actinomycetes</taxon>
        <taxon>Micrococcales</taxon>
        <taxon>Microbacteriaceae</taxon>
        <taxon>Mycetocola</taxon>
    </lineage>
</organism>
<dbReference type="GO" id="GO:0110051">
    <property type="term" value="P:metabolite repair"/>
    <property type="evidence" value="ECO:0007669"/>
    <property type="project" value="TreeGrafter"/>
</dbReference>
<dbReference type="PROSITE" id="PS01050">
    <property type="entry name" value="YJEF_C_2"/>
    <property type="match status" value="1"/>
</dbReference>
<dbReference type="SUPFAM" id="SSF53613">
    <property type="entry name" value="Ribokinase-like"/>
    <property type="match status" value="1"/>
</dbReference>
<feature type="domain" description="YjeF C-terminal" evidence="7">
    <location>
        <begin position="15"/>
        <end position="307"/>
    </location>
</feature>
<comment type="similarity">
    <text evidence="6">Belongs to the NnrD/CARKD family.</text>
</comment>
<evidence type="ECO:0000313" key="9">
    <source>
        <dbReference type="Proteomes" id="UP000196778"/>
    </source>
</evidence>
<dbReference type="EC" id="4.2.1.136" evidence="6"/>
<feature type="binding site" evidence="6">
    <location>
        <position position="242"/>
    </location>
    <ligand>
        <name>AMP</name>
        <dbReference type="ChEBI" id="CHEBI:456215"/>
    </ligand>
</feature>
<dbReference type="GO" id="GO:0005524">
    <property type="term" value="F:ATP binding"/>
    <property type="evidence" value="ECO:0007669"/>
    <property type="project" value="UniProtKB-KW"/>
</dbReference>
<dbReference type="EMBL" id="FUKR01000058">
    <property type="protein sequence ID" value="SJN38274.1"/>
    <property type="molecule type" value="Genomic_DNA"/>
</dbReference>
<evidence type="ECO:0000256" key="6">
    <source>
        <dbReference type="HAMAP-Rule" id="MF_01965"/>
    </source>
</evidence>
<dbReference type="InterPro" id="IPR017953">
    <property type="entry name" value="Carbohydrate_kinase_pred_CS"/>
</dbReference>
<evidence type="ECO:0000256" key="1">
    <source>
        <dbReference type="ARBA" id="ARBA00022741"/>
    </source>
</evidence>
<evidence type="ECO:0000256" key="2">
    <source>
        <dbReference type="ARBA" id="ARBA00022840"/>
    </source>
</evidence>
<evidence type="ECO:0000256" key="5">
    <source>
        <dbReference type="ARBA" id="ARBA00023239"/>
    </source>
</evidence>
<feature type="binding site" evidence="6">
    <location>
        <position position="100"/>
    </location>
    <ligand>
        <name>(6S)-NADPHX</name>
        <dbReference type="ChEBI" id="CHEBI:64076"/>
    </ligand>
</feature>
<dbReference type="InterPro" id="IPR000631">
    <property type="entry name" value="CARKD"/>
</dbReference>
<dbReference type="HAMAP" id="MF_01965">
    <property type="entry name" value="NADHX_dehydratase"/>
    <property type="match status" value="1"/>
</dbReference>
<dbReference type="PANTHER" id="PTHR12592">
    <property type="entry name" value="ATP-DEPENDENT (S)-NAD(P)H-HYDRATE DEHYDRATASE FAMILY MEMBER"/>
    <property type="match status" value="1"/>
</dbReference>
<dbReference type="PANTHER" id="PTHR12592:SF0">
    <property type="entry name" value="ATP-DEPENDENT (S)-NAD(P)H-HYDRATE DEHYDRATASE"/>
    <property type="match status" value="1"/>
</dbReference>
<dbReference type="GO" id="GO:0046496">
    <property type="term" value="P:nicotinamide nucleotide metabolic process"/>
    <property type="evidence" value="ECO:0007669"/>
    <property type="project" value="UniProtKB-UniRule"/>
</dbReference>
<comment type="catalytic activity">
    <reaction evidence="6">
        <text>(6S)-NADPHX + ADP = AMP + phosphate + NADPH + H(+)</text>
        <dbReference type="Rhea" id="RHEA:32235"/>
        <dbReference type="ChEBI" id="CHEBI:15378"/>
        <dbReference type="ChEBI" id="CHEBI:43474"/>
        <dbReference type="ChEBI" id="CHEBI:57783"/>
        <dbReference type="ChEBI" id="CHEBI:64076"/>
        <dbReference type="ChEBI" id="CHEBI:456215"/>
        <dbReference type="ChEBI" id="CHEBI:456216"/>
        <dbReference type="EC" id="4.2.1.136"/>
    </reaction>
</comment>
<dbReference type="Pfam" id="PF01256">
    <property type="entry name" value="Carb_kinase"/>
    <property type="match status" value="2"/>
</dbReference>
<keyword evidence="4 6" id="KW-0520">NAD</keyword>